<evidence type="ECO:0000313" key="2">
    <source>
        <dbReference type="Proteomes" id="UP000650833"/>
    </source>
</evidence>
<gene>
    <name evidence="1" type="ORF">INT46_002343</name>
</gene>
<evidence type="ECO:0000313" key="1">
    <source>
        <dbReference type="EMBL" id="KAG2196635.1"/>
    </source>
</evidence>
<protein>
    <recommendedName>
        <fullName evidence="3">Transposase Tc1-like domain-containing protein</fullName>
    </recommendedName>
</protein>
<organism evidence="1 2">
    <name type="scientific">Mucor plumbeus</name>
    <dbReference type="NCBI Taxonomy" id="97098"/>
    <lineage>
        <taxon>Eukaryota</taxon>
        <taxon>Fungi</taxon>
        <taxon>Fungi incertae sedis</taxon>
        <taxon>Mucoromycota</taxon>
        <taxon>Mucoromycotina</taxon>
        <taxon>Mucoromycetes</taxon>
        <taxon>Mucorales</taxon>
        <taxon>Mucorineae</taxon>
        <taxon>Mucoraceae</taxon>
        <taxon>Mucor</taxon>
    </lineage>
</organism>
<dbReference type="Proteomes" id="UP000650833">
    <property type="component" value="Unassembled WGS sequence"/>
</dbReference>
<keyword evidence="2" id="KW-1185">Reference proteome</keyword>
<evidence type="ECO:0008006" key="3">
    <source>
        <dbReference type="Google" id="ProtNLM"/>
    </source>
</evidence>
<proteinExistence type="predicted"/>
<sequence length="81" mass="9097">MIDMKRTTVDGAINKVAATGTTLTGKRGQLRLMSNDVSCTIVKNWIKKLDFKYRSAASKPKLSDDKKITLKWAIEHVGWTD</sequence>
<comment type="caution">
    <text evidence="1">The sequence shown here is derived from an EMBL/GenBank/DDBJ whole genome shotgun (WGS) entry which is preliminary data.</text>
</comment>
<accession>A0A8H7QRU6</accession>
<dbReference type="EMBL" id="JAEPRC010000465">
    <property type="protein sequence ID" value="KAG2196635.1"/>
    <property type="molecule type" value="Genomic_DNA"/>
</dbReference>
<dbReference type="AlphaFoldDB" id="A0A8H7QRU6"/>
<reference evidence="1" key="1">
    <citation type="submission" date="2020-12" db="EMBL/GenBank/DDBJ databases">
        <title>Metabolic potential, ecology and presence of endohyphal bacteria is reflected in genomic diversity of Mucoromycotina.</title>
        <authorList>
            <person name="Muszewska A."/>
            <person name="Okrasinska A."/>
            <person name="Steczkiewicz K."/>
            <person name="Drgas O."/>
            <person name="Orlowska M."/>
            <person name="Perlinska-Lenart U."/>
            <person name="Aleksandrzak-Piekarczyk T."/>
            <person name="Szatraj K."/>
            <person name="Zielenkiewicz U."/>
            <person name="Pilsyk S."/>
            <person name="Malc E."/>
            <person name="Mieczkowski P."/>
            <person name="Kruszewska J.S."/>
            <person name="Biernat P."/>
            <person name="Pawlowska J."/>
        </authorList>
    </citation>
    <scope>NUCLEOTIDE SEQUENCE</scope>
    <source>
        <strain evidence="1">CBS 226.32</strain>
    </source>
</reference>
<name>A0A8H7QRU6_9FUNG</name>
<dbReference type="OrthoDB" id="2288646at2759"/>